<feature type="transmembrane region" description="Helical" evidence="2">
    <location>
        <begin position="576"/>
        <end position="598"/>
    </location>
</feature>
<dbReference type="InterPro" id="IPR036259">
    <property type="entry name" value="MFS_trans_sf"/>
</dbReference>
<feature type="transmembrane region" description="Helical" evidence="2">
    <location>
        <begin position="637"/>
        <end position="657"/>
    </location>
</feature>
<protein>
    <recommendedName>
        <fullName evidence="3">Major facilitator superfamily (MFS) profile domain-containing protein</fullName>
    </recommendedName>
</protein>
<feature type="transmembrane region" description="Helical" evidence="2">
    <location>
        <begin position="489"/>
        <end position="511"/>
    </location>
</feature>
<dbReference type="GO" id="GO:0008028">
    <property type="term" value="F:monocarboxylic acid transmembrane transporter activity"/>
    <property type="evidence" value="ECO:0007669"/>
    <property type="project" value="TreeGrafter"/>
</dbReference>
<feature type="transmembrane region" description="Helical" evidence="2">
    <location>
        <begin position="135"/>
        <end position="157"/>
    </location>
</feature>
<keyword evidence="2" id="KW-0472">Membrane</keyword>
<dbReference type="PANTHER" id="PTHR11360">
    <property type="entry name" value="MONOCARBOXYLATE TRANSPORTER"/>
    <property type="match status" value="1"/>
</dbReference>
<dbReference type="Pfam" id="PF07690">
    <property type="entry name" value="MFS_1"/>
    <property type="match status" value="2"/>
</dbReference>
<feature type="transmembrane region" description="Helical" evidence="2">
    <location>
        <begin position="71"/>
        <end position="94"/>
    </location>
</feature>
<dbReference type="EMBL" id="WJBH02000008">
    <property type="protein sequence ID" value="KAI9554050.1"/>
    <property type="molecule type" value="Genomic_DNA"/>
</dbReference>
<dbReference type="InterPro" id="IPR011701">
    <property type="entry name" value="MFS"/>
</dbReference>
<feature type="transmembrane region" description="Helical" evidence="2">
    <location>
        <begin position="106"/>
        <end position="123"/>
    </location>
</feature>
<reference evidence="4 5" key="1">
    <citation type="submission" date="2022-05" db="EMBL/GenBank/DDBJ databases">
        <title>A multi-omics perspective on studying reproductive biology in Daphnia sinensis.</title>
        <authorList>
            <person name="Jia J."/>
        </authorList>
    </citation>
    <scope>NUCLEOTIDE SEQUENCE [LARGE SCALE GENOMIC DNA]</scope>
    <source>
        <strain evidence="4 5">WSL</strain>
    </source>
</reference>
<gene>
    <name evidence="4" type="ORF">GHT06_019322</name>
</gene>
<dbReference type="PANTHER" id="PTHR11360:SF286">
    <property type="entry name" value="GH22266P"/>
    <property type="match status" value="1"/>
</dbReference>
<dbReference type="Gene3D" id="1.20.1250.20">
    <property type="entry name" value="MFS general substrate transporter like domains"/>
    <property type="match status" value="2"/>
</dbReference>
<evidence type="ECO:0000313" key="4">
    <source>
        <dbReference type="EMBL" id="KAI9554050.1"/>
    </source>
</evidence>
<name>A0AAD5L0M0_9CRUS</name>
<evidence type="ECO:0000256" key="2">
    <source>
        <dbReference type="SAM" id="Phobius"/>
    </source>
</evidence>
<feature type="transmembrane region" description="Helical" evidence="2">
    <location>
        <begin position="460"/>
        <end position="483"/>
    </location>
</feature>
<proteinExistence type="predicted"/>
<organism evidence="4 5">
    <name type="scientific">Daphnia sinensis</name>
    <dbReference type="NCBI Taxonomy" id="1820382"/>
    <lineage>
        <taxon>Eukaryota</taxon>
        <taxon>Metazoa</taxon>
        <taxon>Ecdysozoa</taxon>
        <taxon>Arthropoda</taxon>
        <taxon>Crustacea</taxon>
        <taxon>Branchiopoda</taxon>
        <taxon>Diplostraca</taxon>
        <taxon>Cladocera</taxon>
        <taxon>Anomopoda</taxon>
        <taxon>Daphniidae</taxon>
        <taxon>Daphnia</taxon>
        <taxon>Daphnia similis group</taxon>
    </lineage>
</organism>
<dbReference type="GO" id="GO:0016020">
    <property type="term" value="C:membrane"/>
    <property type="evidence" value="ECO:0007669"/>
    <property type="project" value="UniProtKB-SubCell"/>
</dbReference>
<keyword evidence="2" id="KW-1133">Transmembrane helix</keyword>
<dbReference type="Proteomes" id="UP000820818">
    <property type="component" value="Linkage Group LG8"/>
</dbReference>
<feature type="domain" description="Major facilitator superfamily (MFS) profile" evidence="3">
    <location>
        <begin position="336"/>
        <end position="659"/>
    </location>
</feature>
<dbReference type="PROSITE" id="PS50850">
    <property type="entry name" value="MFS"/>
    <property type="match status" value="1"/>
</dbReference>
<feature type="transmembrane region" description="Helical" evidence="2">
    <location>
        <begin position="370"/>
        <end position="391"/>
    </location>
</feature>
<evidence type="ECO:0000256" key="1">
    <source>
        <dbReference type="ARBA" id="ARBA00004141"/>
    </source>
</evidence>
<dbReference type="SUPFAM" id="SSF103473">
    <property type="entry name" value="MFS general substrate transporter"/>
    <property type="match status" value="2"/>
</dbReference>
<evidence type="ECO:0000259" key="3">
    <source>
        <dbReference type="PROSITE" id="PS50850"/>
    </source>
</evidence>
<feature type="transmembrane region" description="Helical" evidence="2">
    <location>
        <begin position="333"/>
        <end position="358"/>
    </location>
</feature>
<keyword evidence="2" id="KW-0812">Transmembrane</keyword>
<dbReference type="InterPro" id="IPR050327">
    <property type="entry name" value="Proton-linked_MCT"/>
</dbReference>
<accession>A0AAD5L0M0</accession>
<comment type="subcellular location">
    <subcellularLocation>
        <location evidence="1">Membrane</location>
        <topology evidence="1">Multi-pass membrane protein</topology>
    </subcellularLocation>
</comment>
<evidence type="ECO:0000313" key="5">
    <source>
        <dbReference type="Proteomes" id="UP000820818"/>
    </source>
</evidence>
<sequence>MIPLKSLKRIQQHSENIVTTPLIVEEVHNQIKRSYSIKQYTERRNGLKLDEDSPLNFVRLFKFSLFRSPTFVVICFSSFFQSFGWLVPFMYLAAHAVSMGISKEEASFLLSVVGICSMIGRIINGWLSDHPKVSVLLLNNIGLSISGLLIILCPFFVSYHLLVMFSIILGLATSCTAVTRPILLGELLGLENVNNAYGFMLVFYGIATLFGTPVAGFLYDSLGDYHSAFYLAGSSVLLSALICYPLGTINRWEKRLNSIRLTVISCVCPIKSSMATKSQCLTSWNTSYRLLSGMACAAPISSRNTNSSDVIPTTNEEDESSYEYVTVPPDGGYGWIVTVASLLCLLISDGILFSFGIILSDLKQVFDVPVAQVAWIFSIVNGSSLISGPIASALSNRFGFRTVVITGSLIGSVGLLTSSFAQSIDSLFFTLGVLFGVADGLVFTPIVVGVGFYFDKRRALATGIALCGSGAGTFVFAPVIYLLLETYTISGAFLILSGIYLNCAVLGSLLVPLKPQRRKRLQEGVKLLVDEAVTQSVETPHAVNEAEGIHQNNETVQEQLVEKTLNSVKLEQQVNVLFMNNVGLSVAGVLITVCPLFFSYELLVVFAAIFGLASSCTTVVRPILLGELLGLENVSNGYSFMLVFYGAATLSGIPLAGMA</sequence>
<feature type="transmembrane region" description="Helical" evidence="2">
    <location>
        <begin position="225"/>
        <end position="247"/>
    </location>
</feature>
<feature type="transmembrane region" description="Helical" evidence="2">
    <location>
        <begin position="604"/>
        <end position="625"/>
    </location>
</feature>
<keyword evidence="5" id="KW-1185">Reference proteome</keyword>
<dbReference type="InterPro" id="IPR020846">
    <property type="entry name" value="MFS_dom"/>
</dbReference>
<feature type="transmembrane region" description="Helical" evidence="2">
    <location>
        <begin position="398"/>
        <end position="421"/>
    </location>
</feature>
<feature type="transmembrane region" description="Helical" evidence="2">
    <location>
        <begin position="196"/>
        <end position="219"/>
    </location>
</feature>
<feature type="transmembrane region" description="Helical" evidence="2">
    <location>
        <begin position="163"/>
        <end position="184"/>
    </location>
</feature>
<feature type="transmembrane region" description="Helical" evidence="2">
    <location>
        <begin position="427"/>
        <end position="453"/>
    </location>
</feature>
<comment type="caution">
    <text evidence="4">The sequence shown here is derived from an EMBL/GenBank/DDBJ whole genome shotgun (WGS) entry which is preliminary data.</text>
</comment>
<dbReference type="AlphaFoldDB" id="A0AAD5L0M0"/>